<evidence type="ECO:0000313" key="3">
    <source>
        <dbReference type="Proteomes" id="UP001202717"/>
    </source>
</evidence>
<feature type="transmembrane region" description="Helical" evidence="1">
    <location>
        <begin position="38"/>
        <end position="60"/>
    </location>
</feature>
<keyword evidence="3" id="KW-1185">Reference proteome</keyword>
<feature type="transmembrane region" description="Helical" evidence="1">
    <location>
        <begin position="72"/>
        <end position="90"/>
    </location>
</feature>
<dbReference type="Pfam" id="PF10825">
    <property type="entry name" value="DUF2752"/>
    <property type="match status" value="1"/>
</dbReference>
<accession>A0ABY7S540</accession>
<dbReference type="Proteomes" id="UP001202717">
    <property type="component" value="Chromosome"/>
</dbReference>
<reference evidence="2 3" key="1">
    <citation type="submission" date="2023-01" db="EMBL/GenBank/DDBJ databases">
        <title>Psychroserpens ponticola sp. nov., isolated from seawater.</title>
        <authorList>
            <person name="Kristyanto S."/>
            <person name="Jung J."/>
            <person name="Kim J.M."/>
            <person name="Jeon C.O."/>
        </authorList>
    </citation>
    <scope>NUCLEOTIDE SEQUENCE [LARGE SCALE GENOMIC DNA]</scope>
    <source>
        <strain evidence="2 3">MSW6</strain>
    </source>
</reference>
<proteinExistence type="predicted"/>
<dbReference type="InterPro" id="IPR021215">
    <property type="entry name" value="DUF2752"/>
</dbReference>
<name>A0ABY7S540_9FLAO</name>
<gene>
    <name evidence="2" type="ORF">MUN68_005860</name>
</gene>
<evidence type="ECO:0000256" key="1">
    <source>
        <dbReference type="SAM" id="Phobius"/>
    </source>
</evidence>
<sequence length="95" mass="10812">MSSPEEYMLPCLNKKLFGLDCMGCGMQRSVALIFQGDLIAAFYMYPAIYSLIALIGFIILNNFRNFKHAYKIIVILAVLNAIIILGNFIYKTFFN</sequence>
<dbReference type="RefSeq" id="WP_249995732.1">
    <property type="nucleotide sequence ID" value="NZ_CP116221.1"/>
</dbReference>
<keyword evidence="1" id="KW-0812">Transmembrane</keyword>
<keyword evidence="1" id="KW-1133">Transmembrane helix</keyword>
<organism evidence="2 3">
    <name type="scientific">Psychroserpens ponticola</name>
    <dbReference type="NCBI Taxonomy" id="2932268"/>
    <lineage>
        <taxon>Bacteria</taxon>
        <taxon>Pseudomonadati</taxon>
        <taxon>Bacteroidota</taxon>
        <taxon>Flavobacteriia</taxon>
        <taxon>Flavobacteriales</taxon>
        <taxon>Flavobacteriaceae</taxon>
        <taxon>Psychroserpens</taxon>
    </lineage>
</organism>
<keyword evidence="1" id="KW-0472">Membrane</keyword>
<dbReference type="EMBL" id="CP116221">
    <property type="protein sequence ID" value="WCO03015.1"/>
    <property type="molecule type" value="Genomic_DNA"/>
</dbReference>
<evidence type="ECO:0000313" key="2">
    <source>
        <dbReference type="EMBL" id="WCO03015.1"/>
    </source>
</evidence>
<protein>
    <submittedName>
        <fullName evidence="2">DUF2752 domain-containing protein</fullName>
    </submittedName>
</protein>